<comment type="caution">
    <text evidence="2">The sequence shown here is derived from an EMBL/GenBank/DDBJ whole genome shotgun (WGS) entry which is preliminary data.</text>
</comment>
<dbReference type="EMBL" id="AJWN02000099">
    <property type="protein sequence ID" value="OEE58169.1"/>
    <property type="molecule type" value="Genomic_DNA"/>
</dbReference>
<dbReference type="PANTHER" id="PTHR43441:SF11">
    <property type="entry name" value="RIBOSOMAL-PROTEIN-SERINE ACETYLTRANSFERASE"/>
    <property type="match status" value="1"/>
</dbReference>
<gene>
    <name evidence="2" type="ORF">A1OK_16420</name>
</gene>
<dbReference type="InterPro" id="IPR051908">
    <property type="entry name" value="Ribosomal_N-acetyltransferase"/>
</dbReference>
<dbReference type="PROSITE" id="PS51186">
    <property type="entry name" value="GNAT"/>
    <property type="match status" value="1"/>
</dbReference>
<dbReference type="AlphaFoldDB" id="A0A1E5BY96"/>
<dbReference type="PANTHER" id="PTHR43441">
    <property type="entry name" value="RIBOSOMAL-PROTEIN-SERINE ACETYLTRANSFERASE"/>
    <property type="match status" value="1"/>
</dbReference>
<reference evidence="2 3" key="1">
    <citation type="journal article" date="2012" name="Science">
        <title>Ecological populations of bacteria act as socially cohesive units of antibiotic production and resistance.</title>
        <authorList>
            <person name="Cordero O.X."/>
            <person name="Wildschutte H."/>
            <person name="Kirkup B."/>
            <person name="Proehl S."/>
            <person name="Ngo L."/>
            <person name="Hussain F."/>
            <person name="Le Roux F."/>
            <person name="Mincer T."/>
            <person name="Polz M.F."/>
        </authorList>
    </citation>
    <scope>NUCLEOTIDE SEQUENCE [LARGE SCALE GENOMIC DNA]</scope>
    <source>
        <strain evidence="2 3">FF-454</strain>
    </source>
</reference>
<protein>
    <submittedName>
        <fullName evidence="2">Ribosomal-protein-serine acetyltransferase</fullName>
    </submittedName>
</protein>
<evidence type="ECO:0000259" key="1">
    <source>
        <dbReference type="PROSITE" id="PS51186"/>
    </source>
</evidence>
<dbReference type="Pfam" id="PF13302">
    <property type="entry name" value="Acetyltransf_3"/>
    <property type="match status" value="1"/>
</dbReference>
<dbReference type="Gene3D" id="3.40.630.30">
    <property type="match status" value="1"/>
</dbReference>
<dbReference type="InterPro" id="IPR016181">
    <property type="entry name" value="Acyl_CoA_acyltransferase"/>
</dbReference>
<evidence type="ECO:0000313" key="2">
    <source>
        <dbReference type="EMBL" id="OEE58169.1"/>
    </source>
</evidence>
<dbReference type="GO" id="GO:0008999">
    <property type="term" value="F:protein-N-terminal-alanine acetyltransferase activity"/>
    <property type="evidence" value="ECO:0007669"/>
    <property type="project" value="TreeGrafter"/>
</dbReference>
<dbReference type="Proteomes" id="UP000095039">
    <property type="component" value="Unassembled WGS sequence"/>
</dbReference>
<feature type="domain" description="N-acetyltransferase" evidence="1">
    <location>
        <begin position="23"/>
        <end position="180"/>
    </location>
</feature>
<organism evidence="2 3">
    <name type="scientific">Enterovibrio norvegicus FF-454</name>
    <dbReference type="NCBI Taxonomy" id="1185651"/>
    <lineage>
        <taxon>Bacteria</taxon>
        <taxon>Pseudomonadati</taxon>
        <taxon>Pseudomonadota</taxon>
        <taxon>Gammaproteobacteria</taxon>
        <taxon>Vibrionales</taxon>
        <taxon>Vibrionaceae</taxon>
        <taxon>Enterovibrio</taxon>
    </lineage>
</organism>
<dbReference type="GO" id="GO:1990189">
    <property type="term" value="F:protein N-terminal-serine acetyltransferase activity"/>
    <property type="evidence" value="ECO:0007669"/>
    <property type="project" value="TreeGrafter"/>
</dbReference>
<proteinExistence type="predicted"/>
<keyword evidence="3" id="KW-1185">Reference proteome</keyword>
<dbReference type="InterPro" id="IPR000182">
    <property type="entry name" value="GNAT_dom"/>
</dbReference>
<accession>A0A1E5BY96</accession>
<dbReference type="GO" id="GO:0005737">
    <property type="term" value="C:cytoplasm"/>
    <property type="evidence" value="ECO:0007669"/>
    <property type="project" value="TreeGrafter"/>
</dbReference>
<evidence type="ECO:0000313" key="3">
    <source>
        <dbReference type="Proteomes" id="UP000095039"/>
    </source>
</evidence>
<name>A0A1E5BY96_9GAMM</name>
<sequence length="186" mass="20718">MQANLEFQTERLLLRALNRIDVIALRDAISQSSDTVGPWLDWCHEGFDDLDAEAWINRSRQGWLTGSSFELAAFEIETGTLVGCIYISSIDSVANMANLGYWIATASQGRGYAHEASEIAATLAFSHLLLTRLELVMDPANQASIRIAEKLGATYECKARNRYMYDGSPKEGLVYSLIPEDILRSH</sequence>
<dbReference type="SUPFAM" id="SSF55729">
    <property type="entry name" value="Acyl-CoA N-acyltransferases (Nat)"/>
    <property type="match status" value="1"/>
</dbReference>